<dbReference type="Proteomes" id="UP001151760">
    <property type="component" value="Unassembled WGS sequence"/>
</dbReference>
<accession>A0ABQ5CP58</accession>
<evidence type="ECO:0000313" key="3">
    <source>
        <dbReference type="Proteomes" id="UP001151760"/>
    </source>
</evidence>
<sequence length="194" mass="22906">MAPSYDDTRNGNREHNNSRMNTNSELKIGDEFLKILQDNAFNGMDGGYITDHIAKVLENTSFRNHVFSNTRLLEITLWRCQDMVETTITWSEVNDKFFHKYNPLSRTCNRKIPDDLDNGPNKISTVERTPDSMSCIYHELFNSKDRRWTITRTKNHMAYLRVWDTRIDPSSVDLDETMIWYNLKKICVELIRAF</sequence>
<organism evidence="2 3">
    <name type="scientific">Tanacetum coccineum</name>
    <dbReference type="NCBI Taxonomy" id="301880"/>
    <lineage>
        <taxon>Eukaryota</taxon>
        <taxon>Viridiplantae</taxon>
        <taxon>Streptophyta</taxon>
        <taxon>Embryophyta</taxon>
        <taxon>Tracheophyta</taxon>
        <taxon>Spermatophyta</taxon>
        <taxon>Magnoliopsida</taxon>
        <taxon>eudicotyledons</taxon>
        <taxon>Gunneridae</taxon>
        <taxon>Pentapetalae</taxon>
        <taxon>asterids</taxon>
        <taxon>campanulids</taxon>
        <taxon>Asterales</taxon>
        <taxon>Asteraceae</taxon>
        <taxon>Asteroideae</taxon>
        <taxon>Anthemideae</taxon>
        <taxon>Anthemidinae</taxon>
        <taxon>Tanacetum</taxon>
    </lineage>
</organism>
<evidence type="ECO:0000256" key="1">
    <source>
        <dbReference type="SAM" id="MobiDB-lite"/>
    </source>
</evidence>
<proteinExistence type="predicted"/>
<evidence type="ECO:0000313" key="2">
    <source>
        <dbReference type="EMBL" id="GJT27887.1"/>
    </source>
</evidence>
<name>A0ABQ5CP58_9ASTR</name>
<protein>
    <submittedName>
        <fullName evidence="2">Uncharacterized protein</fullName>
    </submittedName>
</protein>
<comment type="caution">
    <text evidence="2">The sequence shown here is derived from an EMBL/GenBank/DDBJ whole genome shotgun (WGS) entry which is preliminary data.</text>
</comment>
<keyword evidence="3" id="KW-1185">Reference proteome</keyword>
<gene>
    <name evidence="2" type="ORF">Tco_0908162</name>
</gene>
<feature type="region of interest" description="Disordered" evidence="1">
    <location>
        <begin position="1"/>
        <end position="23"/>
    </location>
</feature>
<dbReference type="EMBL" id="BQNB010014416">
    <property type="protein sequence ID" value="GJT27887.1"/>
    <property type="molecule type" value="Genomic_DNA"/>
</dbReference>
<reference evidence="2" key="2">
    <citation type="submission" date="2022-01" db="EMBL/GenBank/DDBJ databases">
        <authorList>
            <person name="Yamashiro T."/>
            <person name="Shiraishi A."/>
            <person name="Satake H."/>
            <person name="Nakayama K."/>
        </authorList>
    </citation>
    <scope>NUCLEOTIDE SEQUENCE</scope>
</reference>
<reference evidence="2" key="1">
    <citation type="journal article" date="2022" name="Int. J. Mol. Sci.">
        <title>Draft Genome of Tanacetum Coccineum: Genomic Comparison of Closely Related Tanacetum-Family Plants.</title>
        <authorList>
            <person name="Yamashiro T."/>
            <person name="Shiraishi A."/>
            <person name="Nakayama K."/>
            <person name="Satake H."/>
        </authorList>
    </citation>
    <scope>NUCLEOTIDE SEQUENCE</scope>
</reference>
<feature type="compositionally biased region" description="Basic and acidic residues" evidence="1">
    <location>
        <begin position="1"/>
        <end position="17"/>
    </location>
</feature>